<gene>
    <name evidence="1" type="ORF">SCALOS_LOCUS1315</name>
</gene>
<evidence type="ECO:0000313" key="2">
    <source>
        <dbReference type="Proteomes" id="UP000789860"/>
    </source>
</evidence>
<sequence>MRELEKYRKDAQYKKYVQQVERILLSFDKEVNEWADFISFLGKLLKAFQAYPQFPVIPRKLLVTKRLAQSLHPGLPPGVHQKALEVYAYIFKTIGSDLLAEDLPIYSQGLFPFFQYAAMSVKPQLLDLYENYMFPLKERLRPVMKAFIIALLPGLEEEGSEFFDKVLSLLDYLSGIVEKSYFLQSMWLVLITCPALRTPALSYLSRRMPKIASKEDVAFVLGDDVGIMVRAFSSTLGDRQVLVQRAILEILVVNFPLKVNNFGDIMQQDDLILLMKSATSVVLRKDMSLNRRLYAWLLGPDDHIEQQIDHFQVYAKSAVVSALKSSFFMDADDLANAQRPYKILISLMDKWEIGQPIVQELFIDVLWSLKKHVDKSEFGMDLLQTANMFMEMIEPYLIWMKLYGLLDKFSSKDGLDTSALDLVNFILNSFKLHEEEIEQIHLPLFLTALLCKLQNVAQDSNFISYILQVESALQLALDIFQKIPNSVFHKLTKDSTDKPSTTNRPLSQVQNYTFKADSSNEDVSTAPPSQVDLDFFPGMDPIKYINNYYLYGSDNIENKKFSGIRGRFLAEELLKIIREFLNCIITKHILIKNDNNKGETQRSFAIIIDRACKLLRDISTQLYHIVRDTRENETEILKLFTGEWVDSLLKCCYMIGNFEIIDSALSTLLYLVIDKRFISSRLLDSKQQIRDIVDTLWRFLGPNYNVLHLRSSQLIWKLKDVSHANYVEAVISEYLIQKDSSIRLANFERFGIFWMLSAGFHDTDTAFSQQMFLVLDSLRDENPSSRRAGETWMRWNRNNKSYIRILHPIVKILCDSTILRKKTQSQIDDGTFEVIYYEKPFNQAQVDYVFETLSTMCRVGGNAFLNAIHVSSVKTELINSCTWLKGNENSSNSMTYSELFIRISLIYIESEVLDTSSSMNMFNQHIHLHAAEFLHQLVENPNLVNNEMVYLVYETILRKMYYCISSKQLDLQAKLLPLLRSTIINLGKLNEHFVNGSLTSNSPSTKKLITEQYSSSPTGHNERSVSKEEVNDSKHSRTSGLTVLFTKVLTMSLSKHSNRPLLQEWMDLIEISIPYLRQSFNNVLIPLIQCICEQLSNWKTETQYHYTLMIKNSESVSPNSSQIIHDYAMSDWDIITLFNGFEEIVKDCLNKHTTDDGDITSHGSRSYDTTLGLPTITGYVTGVFSADYGTNETPISEQQKPRDYILYTVFPNIVTIILDIWTVFKISSSSNRPKKAGICPIGISLAHTETRVKNRIKNLLEELYRKSHAELVEAFVELWYIENPDITAAITSKGVDSTVIEVLKIIPGSSVPKVINTLLINARGRSLGVQMPKVKKPGYKTNKLQAYCDSLGELEPLTKVWPQCISYVKDHFAQATTYKYLFPNILRFMHGLADKLCSTAYFKDKKVKKDMQDVYQRVLDYCILISGRQFDQGWLRRSTPLPEGEDDNTEEADESETERNRITTPVQEEKKTAYKSKEEILIDQTNQYLATIVIPTIKRLLAESEDKIIAILTNLMYYVIAPSLKNRSNVGISPITLDLLCETSKIDFAYRVWRKEAWDVFIDNRFFHMTPTAAKKWRIIMQTIMTSEKERLVEVLTRITTTPANALFVNKELESLNRALNLRRLSFIIYCGKMDQYLSQIPNIHEKLVELFKLGFGELVHAEIYLCLRILMCRVSNQPISSFWPVILTELLRLCGSYLQKDTTAKDNSKGAAEQPEVANSLLAACKFLDLLFVMQTNSFQPYEWIFISNTINVIKRTLEYSPYALLDKLSDHLSGHEDPSKLSLDNLSNNKFIWGTHSISSGGYKRPMLTLHNITSIRQLELFLRNISLYVYHSTYTLAKPDIQFIESLLENDLLEYSGGFEIGNLEVERHTTLRILKCFVVLIETTD</sequence>
<organism evidence="1 2">
    <name type="scientific">Scutellospora calospora</name>
    <dbReference type="NCBI Taxonomy" id="85575"/>
    <lineage>
        <taxon>Eukaryota</taxon>
        <taxon>Fungi</taxon>
        <taxon>Fungi incertae sedis</taxon>
        <taxon>Mucoromycota</taxon>
        <taxon>Glomeromycotina</taxon>
        <taxon>Glomeromycetes</taxon>
        <taxon>Diversisporales</taxon>
        <taxon>Gigasporaceae</taxon>
        <taxon>Scutellospora</taxon>
    </lineage>
</organism>
<keyword evidence="2" id="KW-1185">Reference proteome</keyword>
<accession>A0ACA9K5V3</accession>
<proteinExistence type="predicted"/>
<reference evidence="1" key="1">
    <citation type="submission" date="2021-06" db="EMBL/GenBank/DDBJ databases">
        <authorList>
            <person name="Kallberg Y."/>
            <person name="Tangrot J."/>
            <person name="Rosling A."/>
        </authorList>
    </citation>
    <scope>NUCLEOTIDE SEQUENCE</scope>
    <source>
        <strain evidence="1">AU212A</strain>
    </source>
</reference>
<dbReference type="Proteomes" id="UP000789860">
    <property type="component" value="Unassembled WGS sequence"/>
</dbReference>
<evidence type="ECO:0000313" key="1">
    <source>
        <dbReference type="EMBL" id="CAG8453950.1"/>
    </source>
</evidence>
<protein>
    <submittedName>
        <fullName evidence="1">6582_t:CDS:1</fullName>
    </submittedName>
</protein>
<comment type="caution">
    <text evidence="1">The sequence shown here is derived from an EMBL/GenBank/DDBJ whole genome shotgun (WGS) entry which is preliminary data.</text>
</comment>
<dbReference type="EMBL" id="CAJVPM010000881">
    <property type="protein sequence ID" value="CAG8453950.1"/>
    <property type="molecule type" value="Genomic_DNA"/>
</dbReference>
<name>A0ACA9K5V3_9GLOM</name>